<dbReference type="InterPro" id="IPR050808">
    <property type="entry name" value="Phage_Integrase"/>
</dbReference>
<evidence type="ECO:0000256" key="4">
    <source>
        <dbReference type="ARBA" id="ARBA00023172"/>
    </source>
</evidence>
<dbReference type="CDD" id="cd01189">
    <property type="entry name" value="INT_ICEBs1_C_like"/>
    <property type="match status" value="1"/>
</dbReference>
<dbReference type="RefSeq" id="WP_096893946.1">
    <property type="nucleotide sequence ID" value="NZ_BAOS01000013.1"/>
</dbReference>
<dbReference type="Gene3D" id="1.10.443.10">
    <property type="entry name" value="Intergrase catalytic core"/>
    <property type="match status" value="1"/>
</dbReference>
<evidence type="ECO:0000256" key="2">
    <source>
        <dbReference type="ARBA" id="ARBA00022908"/>
    </source>
</evidence>
<feature type="domain" description="Core-binding (CB)" evidence="7">
    <location>
        <begin position="14"/>
        <end position="95"/>
    </location>
</feature>
<name>A0A286TXE6_9BACT</name>
<dbReference type="OrthoDB" id="9803188at2"/>
<evidence type="ECO:0000256" key="1">
    <source>
        <dbReference type="ARBA" id="ARBA00008857"/>
    </source>
</evidence>
<dbReference type="InterPro" id="IPR004107">
    <property type="entry name" value="Integrase_SAM-like_N"/>
</dbReference>
<proteinExistence type="inferred from homology"/>
<dbReference type="InterPro" id="IPR044068">
    <property type="entry name" value="CB"/>
</dbReference>
<dbReference type="EMBL" id="BAOS01000013">
    <property type="protein sequence ID" value="GAX60547.1"/>
    <property type="molecule type" value="Genomic_DNA"/>
</dbReference>
<sequence length="324" mass="37831">MSEERYINKPKGGILFKEFAEQWLEERKSHLKRSSYYDYKSILDLHLIPAFGKKRLGQVSEADIENLIKDLKDKLSNKRVNNILVPLKTMYKTAYRRKIITINPIDGIGMLRVEKTEIKPLSMEEVRLFLENIDIHFRDYFEVAFFTGIRPSEQIALKWDNIDFNRAKINVVDARVMGEESSPKTVASRRSIDMLPPVKAALERQSEKTFLSSPYVFVSKKGKIVDIGNLRKRIWYPALKETGLRRRIMYQTRHTFGTLMLSTGENPSWIARMMGHTSVEMLFKKYSGYIPNITHQDGTIFMQKFYKDGHFLDTCNKKGLRTKS</sequence>
<dbReference type="PROSITE" id="PS51898">
    <property type="entry name" value="TYR_RECOMBINASE"/>
    <property type="match status" value="1"/>
</dbReference>
<keyword evidence="3 5" id="KW-0238">DNA-binding</keyword>
<evidence type="ECO:0000259" key="7">
    <source>
        <dbReference type="PROSITE" id="PS51900"/>
    </source>
</evidence>
<dbReference type="InterPro" id="IPR002104">
    <property type="entry name" value="Integrase_catalytic"/>
</dbReference>
<evidence type="ECO:0000256" key="5">
    <source>
        <dbReference type="PROSITE-ProRule" id="PRU01248"/>
    </source>
</evidence>
<reference evidence="8 9" key="1">
    <citation type="journal article" date="2017" name="Environ. Microbiol. Rep.">
        <title>Genetic diversity of marine anaerobic ammonium-oxidizing bacteria as revealed by genomic and proteomic analyses of 'Candidatus Scalindua japonica'.</title>
        <authorList>
            <person name="Oshiki M."/>
            <person name="Mizuto K."/>
            <person name="Kimura Z."/>
            <person name="Kindaichi T."/>
            <person name="Satoh H."/>
            <person name="Okabe S."/>
        </authorList>
    </citation>
    <scope>NUCLEOTIDE SEQUENCE [LARGE SCALE GENOMIC DNA]</scope>
    <source>
        <strain evidence="9">husup-a2</strain>
    </source>
</reference>
<comment type="similarity">
    <text evidence="1">Belongs to the 'phage' integrase family.</text>
</comment>
<keyword evidence="4" id="KW-0233">DNA recombination</keyword>
<organism evidence="8 9">
    <name type="scientific">Candidatus Scalindua japonica</name>
    <dbReference type="NCBI Taxonomy" id="1284222"/>
    <lineage>
        <taxon>Bacteria</taxon>
        <taxon>Pseudomonadati</taxon>
        <taxon>Planctomycetota</taxon>
        <taxon>Candidatus Brocadiia</taxon>
        <taxon>Candidatus Brocadiales</taxon>
        <taxon>Candidatus Scalinduaceae</taxon>
        <taxon>Candidatus Scalindua</taxon>
    </lineage>
</organism>
<evidence type="ECO:0000313" key="8">
    <source>
        <dbReference type="EMBL" id="GAX60547.1"/>
    </source>
</evidence>
<feature type="domain" description="Tyr recombinase" evidence="6">
    <location>
        <begin position="116"/>
        <end position="301"/>
    </location>
</feature>
<evidence type="ECO:0000259" key="6">
    <source>
        <dbReference type="PROSITE" id="PS51898"/>
    </source>
</evidence>
<dbReference type="PROSITE" id="PS51900">
    <property type="entry name" value="CB"/>
    <property type="match status" value="1"/>
</dbReference>
<dbReference type="InterPro" id="IPR010998">
    <property type="entry name" value="Integrase_recombinase_N"/>
</dbReference>
<evidence type="ECO:0000313" key="9">
    <source>
        <dbReference type="Proteomes" id="UP000218542"/>
    </source>
</evidence>
<dbReference type="InterPro" id="IPR013762">
    <property type="entry name" value="Integrase-like_cat_sf"/>
</dbReference>
<keyword evidence="2" id="KW-0229">DNA integration</keyword>
<dbReference type="Pfam" id="PF14659">
    <property type="entry name" value="Phage_int_SAM_3"/>
    <property type="match status" value="1"/>
</dbReference>
<dbReference type="GO" id="GO:0006310">
    <property type="term" value="P:DNA recombination"/>
    <property type="evidence" value="ECO:0007669"/>
    <property type="project" value="UniProtKB-KW"/>
</dbReference>
<dbReference type="Gene3D" id="1.10.150.130">
    <property type="match status" value="1"/>
</dbReference>
<gene>
    <name evidence="8" type="ORF">SCALIN_C13_0059</name>
</gene>
<dbReference type="PANTHER" id="PTHR30629">
    <property type="entry name" value="PROPHAGE INTEGRASE"/>
    <property type="match status" value="1"/>
</dbReference>
<dbReference type="SUPFAM" id="SSF56349">
    <property type="entry name" value="DNA breaking-rejoining enzymes"/>
    <property type="match status" value="1"/>
</dbReference>
<dbReference type="GO" id="GO:0003677">
    <property type="term" value="F:DNA binding"/>
    <property type="evidence" value="ECO:0007669"/>
    <property type="project" value="UniProtKB-UniRule"/>
</dbReference>
<dbReference type="GO" id="GO:0015074">
    <property type="term" value="P:DNA integration"/>
    <property type="evidence" value="ECO:0007669"/>
    <property type="project" value="UniProtKB-KW"/>
</dbReference>
<protein>
    <submittedName>
        <fullName evidence="8">Integrase</fullName>
    </submittedName>
</protein>
<accession>A0A286TXE6</accession>
<dbReference type="Pfam" id="PF00589">
    <property type="entry name" value="Phage_integrase"/>
    <property type="match status" value="1"/>
</dbReference>
<keyword evidence="9" id="KW-1185">Reference proteome</keyword>
<dbReference type="InterPro" id="IPR011010">
    <property type="entry name" value="DNA_brk_join_enz"/>
</dbReference>
<dbReference type="Proteomes" id="UP000218542">
    <property type="component" value="Unassembled WGS sequence"/>
</dbReference>
<dbReference type="PANTHER" id="PTHR30629:SF2">
    <property type="entry name" value="PROPHAGE INTEGRASE INTS-RELATED"/>
    <property type="match status" value="1"/>
</dbReference>
<dbReference type="AlphaFoldDB" id="A0A286TXE6"/>
<evidence type="ECO:0000256" key="3">
    <source>
        <dbReference type="ARBA" id="ARBA00023125"/>
    </source>
</evidence>
<comment type="caution">
    <text evidence="8">The sequence shown here is derived from an EMBL/GenBank/DDBJ whole genome shotgun (WGS) entry which is preliminary data.</text>
</comment>